<name>A0A857GN27_9GAMM</name>
<sequence>MTVLCFDHPDGTICQLAVSEVTLPRSIEAQRHIETRARFNVHGLSLNTEESALEQPLSSPLFFEWQQLEWLFEPGPSCRCEPPLALYVNGVYQKRVRSRLLHGQVRLTGTTNLENSVGLTRFEIRDANSKVLFGLDSEVFPQKLDYKDDFPAMLDEISEILYSLAFDAFTKTFASTRPRSTYHQLTSEWLNLFKALYHSLEQSLDTLLRSPKSDLRKESRVKPVHRVKRATPQAIKAATQRPDRYCRGGGLSVAPGVQLSHLTEQHKRISYDTQENRFVAWAITDILRQIQRTVRHLNRGRGLDSQRVQLEVKALERSKSHLRRRLRSPMFAEVGTFNHQMFFSTTLTMAPGYKEFYHRFLLLRKGLTMAEHPLFKMDYKDIATIYEYWCFLKTVKLLRENPKYDLASNDIVKLEHHRFKVSLKKGKKSAVNFVQRGTGDDIAIYFNRTFPRKDYTYTFDQKPDQFIEFSRSGFGSSRDKKSFKVIMDAKYRFDRGSKGYPTGSESTPYGPPLDTIAQLHRYRDAILWEDKKEQQKTVKMANKSIGGVILFPYPEDEQEFVAHPFYQSIEQVNIGAIPLQPGKSRKNSLFQEYLDSLFEQPGEVITESLYHYDDRTYQQRRQSNRDMVMVGLVPQKQRDARIKYHFEQQIFYTLCPESSRYPLHEVKAVALYDQLERKIIGWANVVSIEVLLGNELHQTGTQWKPSKPDQPYYVYHLDSIQHANLKAGGQMKGNRTGRYFITRLGLEVALQEQVPELQFISSWEKFIEWKTLKTRHSTVRVQRRRLLDSPTGQPVDDLEFIVEEDVEPS</sequence>
<proteinExistence type="predicted"/>
<dbReference type="Pfam" id="PF09823">
    <property type="entry name" value="DUF2357"/>
    <property type="match status" value="1"/>
</dbReference>
<dbReference type="AlphaFoldDB" id="A0A857GN27"/>
<accession>A0A857GN27</accession>
<feature type="domain" description="DUF2357" evidence="1">
    <location>
        <begin position="108"/>
        <end position="359"/>
    </location>
</feature>
<dbReference type="EMBL" id="CP024621">
    <property type="protein sequence ID" value="QHD50680.1"/>
    <property type="molecule type" value="Genomic_DNA"/>
</dbReference>
<dbReference type="InterPro" id="IPR018633">
    <property type="entry name" value="DUF2357"/>
</dbReference>
<evidence type="ECO:0000313" key="3">
    <source>
        <dbReference type="Proteomes" id="UP000463949"/>
    </source>
</evidence>
<dbReference type="KEGG" id="hmd:CTT34_13805"/>
<evidence type="ECO:0000259" key="1">
    <source>
        <dbReference type="Pfam" id="PF09823"/>
    </source>
</evidence>
<evidence type="ECO:0000313" key="2">
    <source>
        <dbReference type="EMBL" id="QHD50680.1"/>
    </source>
</evidence>
<protein>
    <recommendedName>
        <fullName evidence="1">DUF2357 domain-containing protein</fullName>
    </recommendedName>
</protein>
<dbReference type="Pfam" id="PF04411">
    <property type="entry name" value="PDDEXK_7"/>
    <property type="match status" value="1"/>
</dbReference>
<organism evidence="2 3">
    <name type="scientific">Vreelandella aquamarina</name>
    <dbReference type="NCBI Taxonomy" id="77097"/>
    <lineage>
        <taxon>Bacteria</taxon>
        <taxon>Pseudomonadati</taxon>
        <taxon>Pseudomonadota</taxon>
        <taxon>Gammaproteobacteria</taxon>
        <taxon>Oceanospirillales</taxon>
        <taxon>Halomonadaceae</taxon>
        <taxon>Vreelandella</taxon>
    </lineage>
</organism>
<reference evidence="2 3" key="1">
    <citation type="submission" date="2017-10" db="EMBL/GenBank/DDBJ databases">
        <title>Coral associated bacteria.</title>
        <authorList>
            <person name="Wang X."/>
        </authorList>
    </citation>
    <scope>NUCLEOTIDE SEQUENCE [LARGE SCALE GENOMIC DNA]</scope>
    <source>
        <strain evidence="2 3">SCSIO 43005</strain>
    </source>
</reference>
<dbReference type="InterPro" id="IPR007505">
    <property type="entry name" value="PDDEXK_7"/>
</dbReference>
<dbReference type="Proteomes" id="UP000463949">
    <property type="component" value="Chromosome"/>
</dbReference>
<gene>
    <name evidence="2" type="ORF">CTT34_13805</name>
</gene>